<feature type="domain" description="Methyl-accepting transducer" evidence="12">
    <location>
        <begin position="377"/>
        <end position="614"/>
    </location>
</feature>
<accession>A0A1I2HY62</accession>
<sequence length="664" mass="71794">MKKKSQWKQKFYMRRLRGRLLLYISLMLIISLLVSTSFSYNSAKIQLQDKMGQTAASTVSSLNMSIDQIIGLEKANVKQLAYLLSSAAVDEKAETTQALIDNFTANHPEVEIVTVGNANGSWMKSPIPGQEDYDPRERSWYKAIMAAPGEVVVSQPGLSATTNKYTITVSQTFADGQGGVTVALSIEAIGQLIQNVKIGSEGFVYLMDQQGVILAHPTIEVGTPINNEGIQAILGQDSGELFYNDPINNVERKAFYVTNKDTGLKLVGALPTEEFTEAALPILINSLIVMIISLAAAFLILFFIIRAITRPLEQLNRAARRVSEGYLQERVETKRRDEIGELAGNFNAMVDSLRGIVMEVADSSNQLAAASQQLSASTTENTKTVELVSGLIGGAAQGADNQARMTDETRRTMEEMAIGITRIAEASSEIVQSSKETEQNVAEGSDKVQEVTLQMRKIGESIDQSSAQIEQLHDLSAQVTQMSTAIGGIAKQTNLLSLNAAIEASRAGDHGKGFAVVAQEVQKLADQTKTTADQILETIGQMTKLVAATYDVMKNKVSEDMRGGQRVTEEARQALASIEQSTRLIVQQIHDVSAVTEEMSASAEEVAASIHEVSGIANQSSESFRQVTQAGNQQLDAMEGISSSAVGLSEIASELQNKIGSFKL</sequence>
<dbReference type="SMART" id="SM00304">
    <property type="entry name" value="HAMP"/>
    <property type="match status" value="1"/>
</dbReference>
<dbReference type="SUPFAM" id="SSF58104">
    <property type="entry name" value="Methyl-accepting chemotaxis protein (MCP) signaling domain"/>
    <property type="match status" value="1"/>
</dbReference>
<keyword evidence="7 11" id="KW-0472">Membrane</keyword>
<keyword evidence="3" id="KW-0488">Methylation</keyword>
<dbReference type="AlphaFoldDB" id="A0A1I2HY62"/>
<evidence type="ECO:0000256" key="11">
    <source>
        <dbReference type="SAM" id="Phobius"/>
    </source>
</evidence>
<evidence type="ECO:0000313" key="14">
    <source>
        <dbReference type="EMBL" id="SFF33717.1"/>
    </source>
</evidence>
<name>A0A1I2HY62_9BACL</name>
<keyword evidence="2" id="KW-1003">Cell membrane</keyword>
<evidence type="ECO:0000256" key="2">
    <source>
        <dbReference type="ARBA" id="ARBA00022475"/>
    </source>
</evidence>
<dbReference type="EMBL" id="FONN01000027">
    <property type="protein sequence ID" value="SFF33717.1"/>
    <property type="molecule type" value="Genomic_DNA"/>
</dbReference>
<evidence type="ECO:0000256" key="5">
    <source>
        <dbReference type="ARBA" id="ARBA00022692"/>
    </source>
</evidence>
<dbReference type="GO" id="GO:0005886">
    <property type="term" value="C:plasma membrane"/>
    <property type="evidence" value="ECO:0007669"/>
    <property type="project" value="UniProtKB-SubCell"/>
</dbReference>
<organism evidence="14 15">
    <name type="scientific">Paenibacillus algorifonticola</name>
    <dbReference type="NCBI Taxonomy" id="684063"/>
    <lineage>
        <taxon>Bacteria</taxon>
        <taxon>Bacillati</taxon>
        <taxon>Bacillota</taxon>
        <taxon>Bacilli</taxon>
        <taxon>Bacillales</taxon>
        <taxon>Paenibacillaceae</taxon>
        <taxon>Paenibacillus</taxon>
    </lineage>
</organism>
<dbReference type="GO" id="GO:0007165">
    <property type="term" value="P:signal transduction"/>
    <property type="evidence" value="ECO:0007669"/>
    <property type="project" value="UniProtKB-KW"/>
</dbReference>
<comment type="subcellular location">
    <subcellularLocation>
        <location evidence="1">Cell membrane</location>
        <topology evidence="1">Multi-pass membrane protein</topology>
    </subcellularLocation>
</comment>
<reference evidence="15" key="1">
    <citation type="submission" date="2016-10" db="EMBL/GenBank/DDBJ databases">
        <authorList>
            <person name="Varghese N."/>
            <person name="Submissions S."/>
        </authorList>
    </citation>
    <scope>NUCLEOTIDE SEQUENCE [LARGE SCALE GENOMIC DNA]</scope>
    <source>
        <strain evidence="15">CGMCC 1.10223</strain>
    </source>
</reference>
<dbReference type="PANTHER" id="PTHR32089:SF114">
    <property type="entry name" value="METHYL-ACCEPTING CHEMOTAXIS PROTEIN MCPB"/>
    <property type="match status" value="1"/>
</dbReference>
<dbReference type="Gene3D" id="1.10.287.950">
    <property type="entry name" value="Methyl-accepting chemotaxis protein"/>
    <property type="match status" value="1"/>
</dbReference>
<dbReference type="CDD" id="cd12912">
    <property type="entry name" value="PDC2_MCP_like"/>
    <property type="match status" value="1"/>
</dbReference>
<dbReference type="Gene3D" id="6.10.340.10">
    <property type="match status" value="1"/>
</dbReference>
<proteinExistence type="inferred from homology"/>
<dbReference type="PANTHER" id="PTHR32089">
    <property type="entry name" value="METHYL-ACCEPTING CHEMOTAXIS PROTEIN MCPB"/>
    <property type="match status" value="1"/>
</dbReference>
<keyword evidence="15" id="KW-1185">Reference proteome</keyword>
<evidence type="ECO:0000256" key="10">
    <source>
        <dbReference type="PROSITE-ProRule" id="PRU00284"/>
    </source>
</evidence>
<feature type="transmembrane region" description="Helical" evidence="11">
    <location>
        <begin position="282"/>
        <end position="305"/>
    </location>
</feature>
<feature type="domain" description="HAMP" evidence="13">
    <location>
        <begin position="306"/>
        <end position="358"/>
    </location>
</feature>
<evidence type="ECO:0000259" key="13">
    <source>
        <dbReference type="PROSITE" id="PS50885"/>
    </source>
</evidence>
<dbReference type="Pfam" id="PF00672">
    <property type="entry name" value="HAMP"/>
    <property type="match status" value="1"/>
</dbReference>
<dbReference type="CDD" id="cd18773">
    <property type="entry name" value="PDC1_HK_sensor"/>
    <property type="match status" value="1"/>
</dbReference>
<keyword evidence="5 11" id="KW-0812">Transmembrane</keyword>
<evidence type="ECO:0000256" key="3">
    <source>
        <dbReference type="ARBA" id="ARBA00022481"/>
    </source>
</evidence>
<feature type="transmembrane region" description="Helical" evidence="11">
    <location>
        <begin position="20"/>
        <end position="40"/>
    </location>
</feature>
<keyword evidence="4" id="KW-0145">Chemotaxis</keyword>
<dbReference type="RefSeq" id="WP_046234043.1">
    <property type="nucleotide sequence ID" value="NZ_FONN01000027.1"/>
</dbReference>
<dbReference type="InterPro" id="IPR004089">
    <property type="entry name" value="MCPsignal_dom"/>
</dbReference>
<evidence type="ECO:0000256" key="9">
    <source>
        <dbReference type="ARBA" id="ARBA00029447"/>
    </source>
</evidence>
<dbReference type="InterPro" id="IPR003660">
    <property type="entry name" value="HAMP_dom"/>
</dbReference>
<evidence type="ECO:0000256" key="7">
    <source>
        <dbReference type="ARBA" id="ARBA00023136"/>
    </source>
</evidence>
<dbReference type="SUPFAM" id="SSF103190">
    <property type="entry name" value="Sensory domain-like"/>
    <property type="match status" value="1"/>
</dbReference>
<dbReference type="PROSITE" id="PS50885">
    <property type="entry name" value="HAMP"/>
    <property type="match status" value="1"/>
</dbReference>
<dbReference type="Gene3D" id="3.30.450.20">
    <property type="entry name" value="PAS domain"/>
    <property type="match status" value="2"/>
</dbReference>
<dbReference type="Pfam" id="PF00015">
    <property type="entry name" value="MCPsignal"/>
    <property type="match status" value="1"/>
</dbReference>
<keyword evidence="8 10" id="KW-0807">Transducer</keyword>
<evidence type="ECO:0000259" key="12">
    <source>
        <dbReference type="PROSITE" id="PS50111"/>
    </source>
</evidence>
<dbReference type="SMART" id="SM00283">
    <property type="entry name" value="MA"/>
    <property type="match status" value="1"/>
</dbReference>
<gene>
    <name evidence="14" type="ORF">SAMN04487969_12739</name>
</gene>
<evidence type="ECO:0000256" key="6">
    <source>
        <dbReference type="ARBA" id="ARBA00022989"/>
    </source>
</evidence>
<evidence type="ECO:0000256" key="4">
    <source>
        <dbReference type="ARBA" id="ARBA00022500"/>
    </source>
</evidence>
<evidence type="ECO:0000256" key="8">
    <source>
        <dbReference type="ARBA" id="ARBA00023224"/>
    </source>
</evidence>
<protein>
    <submittedName>
        <fullName evidence="14">Methyl-accepting chemotaxis protein</fullName>
    </submittedName>
</protein>
<comment type="similarity">
    <text evidence="9">Belongs to the methyl-accepting chemotaxis (MCP) protein family.</text>
</comment>
<dbReference type="InterPro" id="IPR033479">
    <property type="entry name" value="dCache_1"/>
</dbReference>
<dbReference type="GO" id="GO:0006935">
    <property type="term" value="P:chemotaxis"/>
    <property type="evidence" value="ECO:0007669"/>
    <property type="project" value="UniProtKB-KW"/>
</dbReference>
<dbReference type="PROSITE" id="PS50111">
    <property type="entry name" value="CHEMOTAXIS_TRANSDUC_2"/>
    <property type="match status" value="1"/>
</dbReference>
<dbReference type="InterPro" id="IPR029151">
    <property type="entry name" value="Sensor-like_sf"/>
</dbReference>
<evidence type="ECO:0000313" key="15">
    <source>
        <dbReference type="Proteomes" id="UP000183410"/>
    </source>
</evidence>
<dbReference type="Pfam" id="PF02743">
    <property type="entry name" value="dCache_1"/>
    <property type="match status" value="1"/>
</dbReference>
<keyword evidence="6 11" id="KW-1133">Transmembrane helix</keyword>
<evidence type="ECO:0000256" key="1">
    <source>
        <dbReference type="ARBA" id="ARBA00004651"/>
    </source>
</evidence>
<dbReference type="CDD" id="cd06225">
    <property type="entry name" value="HAMP"/>
    <property type="match status" value="1"/>
</dbReference>
<dbReference type="Proteomes" id="UP000183410">
    <property type="component" value="Unassembled WGS sequence"/>
</dbReference>